<keyword evidence="1" id="KW-1133">Transmembrane helix</keyword>
<evidence type="ECO:0008006" key="3">
    <source>
        <dbReference type="Google" id="ProtNLM"/>
    </source>
</evidence>
<name>A0A6C0D520_9ZZZZ</name>
<feature type="transmembrane region" description="Helical" evidence="1">
    <location>
        <begin position="6"/>
        <end position="29"/>
    </location>
</feature>
<evidence type="ECO:0000256" key="1">
    <source>
        <dbReference type="SAM" id="Phobius"/>
    </source>
</evidence>
<evidence type="ECO:0000313" key="2">
    <source>
        <dbReference type="EMBL" id="QHT12136.1"/>
    </source>
</evidence>
<sequence>MLKNYNFLLIGLGVFILTIVSLFIFDFLYRTLKYENHLKECPKTDNFCGIQIINLTFPEKHVSNLLEISELHGKRVEIPRKHQKNISSKILLNEIPEINDYYEECSQAVSTHIGTQVKVLPKDIQNRMTLVVYEKEGDYIDWHFDTNHYEGRYFTLLVPITYEPTCGNYQYKDHNEKDTDVEINKGQAILFEGDKVYHRGKVLCKDQYRVILSMTFVTNPNMNTWNYTMHKIKEIGIYGQ</sequence>
<dbReference type="EMBL" id="MN739541">
    <property type="protein sequence ID" value="QHT12136.1"/>
    <property type="molecule type" value="Genomic_DNA"/>
</dbReference>
<keyword evidence="1" id="KW-0812">Transmembrane</keyword>
<reference evidence="2" key="1">
    <citation type="journal article" date="2020" name="Nature">
        <title>Giant virus diversity and host interactions through global metagenomics.</title>
        <authorList>
            <person name="Schulz F."/>
            <person name="Roux S."/>
            <person name="Paez-Espino D."/>
            <person name="Jungbluth S."/>
            <person name="Walsh D.A."/>
            <person name="Denef V.J."/>
            <person name="McMahon K.D."/>
            <person name="Konstantinidis K.T."/>
            <person name="Eloe-Fadrosh E.A."/>
            <person name="Kyrpides N.C."/>
            <person name="Woyke T."/>
        </authorList>
    </citation>
    <scope>NUCLEOTIDE SEQUENCE</scope>
    <source>
        <strain evidence="2">GVMAG-M-3300023174-129</strain>
    </source>
</reference>
<proteinExistence type="predicted"/>
<accession>A0A6C0D520</accession>
<keyword evidence="1" id="KW-0472">Membrane</keyword>
<dbReference type="AlphaFoldDB" id="A0A6C0D520"/>
<organism evidence="2">
    <name type="scientific">viral metagenome</name>
    <dbReference type="NCBI Taxonomy" id="1070528"/>
    <lineage>
        <taxon>unclassified sequences</taxon>
        <taxon>metagenomes</taxon>
        <taxon>organismal metagenomes</taxon>
    </lineage>
</organism>
<protein>
    <recommendedName>
        <fullName evidence="3">Fe2OG dioxygenase domain-containing protein</fullName>
    </recommendedName>
</protein>
<dbReference type="Gene3D" id="2.60.120.620">
    <property type="entry name" value="q2cbj1_9rhob like domain"/>
    <property type="match status" value="1"/>
</dbReference>